<evidence type="ECO:0000259" key="3">
    <source>
        <dbReference type="Pfam" id="PF19278"/>
    </source>
</evidence>
<feature type="domain" description="Hydantoinase A/oxoprolinase" evidence="1">
    <location>
        <begin position="211"/>
        <end position="498"/>
    </location>
</feature>
<evidence type="ECO:0000259" key="1">
    <source>
        <dbReference type="Pfam" id="PF01968"/>
    </source>
</evidence>
<dbReference type="Pfam" id="PF19278">
    <property type="entry name" value="Hydant_A_C"/>
    <property type="match status" value="1"/>
</dbReference>
<dbReference type="Pfam" id="PF05378">
    <property type="entry name" value="Hydant_A_N"/>
    <property type="match status" value="1"/>
</dbReference>
<dbReference type="InterPro" id="IPR008040">
    <property type="entry name" value="Hydant_A_N"/>
</dbReference>
<dbReference type="Pfam" id="PF01968">
    <property type="entry name" value="Hydantoinase_A"/>
    <property type="match status" value="1"/>
</dbReference>
<organism evidence="4 5">
    <name type="scientific">Siccirubricoccus soli</name>
    <dbReference type="NCBI Taxonomy" id="2899147"/>
    <lineage>
        <taxon>Bacteria</taxon>
        <taxon>Pseudomonadati</taxon>
        <taxon>Pseudomonadota</taxon>
        <taxon>Alphaproteobacteria</taxon>
        <taxon>Acetobacterales</taxon>
        <taxon>Roseomonadaceae</taxon>
        <taxon>Siccirubricoccus</taxon>
    </lineage>
</organism>
<feature type="domain" description="Hydantoinase/oxoprolinase N-terminal" evidence="2">
    <location>
        <begin position="9"/>
        <end position="190"/>
    </location>
</feature>
<proteinExistence type="predicted"/>
<keyword evidence="5" id="KW-1185">Reference proteome</keyword>
<sequence>MTVVEGRLRIGVDVGGTFTDVVVVDATGRTWAFKSPSRPADPKGGVLAALDVAAAGLDLVRSEMLSRCAGLIHGSTIATNTVLERKGARVGLLTTEGFRDWLEIRRGQRPDPWDHRSPFPDPLVPRSLRLSVGERIAADGSILRTLAEDDVRAAAASFRRAEVESVAICLLHSYRNPVHEQRVAQILAEEMPGVPVSLSSVVAPVMGEYERGSTTVVNAYVAPRVVPYLRELENALAAEGLGPRLLLVGSNGGAAMVEEMALRPVQLVLSGPAAGVGSLSYYEADTGASALISIEVGGTSCDVTLSRAGKVAATDQLDVGGSAIVTPAVEIHTVGAGGGTIARLDAAGMLLAGPEGAGARPGPACYGLGGERPTVTDCQLVLGRLKPGPYAGGAISLDLARARDAVRRHVADPLGVPVEDAAAGILSLVEQTIQHAVERVSLERGHDPREFTLVACGGAGPLHGPATARALGCRATYVPRLAGVFCALGMCNADVRQDHVRSFPGELQDGAGDSLAALRAEVDAMRAEALVSLRRQGFPEEDTATVVSLDMRYAGQQAPIRVEPDALSVAALKEAFEREHARLYGHLQPGGRIEFVNLRVSGIGRTPGLPMVNLPPSEVPPEPGEMREVWVDRASGWRSTPVFAGQALLPGHRVAGPAIVEEGTTTLIVGAGEELSVTRAGNYLIPAVERAA</sequence>
<evidence type="ECO:0000259" key="2">
    <source>
        <dbReference type="Pfam" id="PF05378"/>
    </source>
</evidence>
<feature type="domain" description="Acetophenone carboxylase-like C-terminal" evidence="3">
    <location>
        <begin position="517"/>
        <end position="675"/>
    </location>
</feature>
<accession>A0ABT1D3R9</accession>
<dbReference type="InterPro" id="IPR002821">
    <property type="entry name" value="Hydantoinase_A"/>
</dbReference>
<dbReference type="PANTHER" id="PTHR11365">
    <property type="entry name" value="5-OXOPROLINASE RELATED"/>
    <property type="match status" value="1"/>
</dbReference>
<dbReference type="InterPro" id="IPR045079">
    <property type="entry name" value="Oxoprolinase-like"/>
</dbReference>
<dbReference type="Proteomes" id="UP001523392">
    <property type="component" value="Unassembled WGS sequence"/>
</dbReference>
<reference evidence="4 5" key="1">
    <citation type="submission" date="2021-12" db="EMBL/GenBank/DDBJ databases">
        <title>Siccirubricoccus leaddurans sp. nov., a high concentration Zn2+ tolerance bacterium.</title>
        <authorList>
            <person name="Cao Y."/>
        </authorList>
    </citation>
    <scope>NUCLEOTIDE SEQUENCE [LARGE SCALE GENOMIC DNA]</scope>
    <source>
        <strain evidence="4 5">KC 17139</strain>
    </source>
</reference>
<protein>
    <submittedName>
        <fullName evidence="4">Hydantoinase/oxoprolinase family protein</fullName>
    </submittedName>
</protein>
<evidence type="ECO:0000313" key="5">
    <source>
        <dbReference type="Proteomes" id="UP001523392"/>
    </source>
</evidence>
<dbReference type="EMBL" id="JAFIRR010000062">
    <property type="protein sequence ID" value="MCO6416566.1"/>
    <property type="molecule type" value="Genomic_DNA"/>
</dbReference>
<evidence type="ECO:0000313" key="4">
    <source>
        <dbReference type="EMBL" id="MCO6416566.1"/>
    </source>
</evidence>
<dbReference type="InterPro" id="IPR049517">
    <property type="entry name" value="ACX-like_C"/>
</dbReference>
<comment type="caution">
    <text evidence="4">The sequence shown here is derived from an EMBL/GenBank/DDBJ whole genome shotgun (WGS) entry which is preliminary data.</text>
</comment>
<name>A0ABT1D3R9_9PROT</name>
<dbReference type="InterPro" id="IPR043129">
    <property type="entry name" value="ATPase_NBD"/>
</dbReference>
<dbReference type="SUPFAM" id="SSF53067">
    <property type="entry name" value="Actin-like ATPase domain"/>
    <property type="match status" value="1"/>
</dbReference>
<dbReference type="PANTHER" id="PTHR11365:SF23">
    <property type="entry name" value="HYPOTHETICAL 5-OXOPROLINASE (EUROFUNG)-RELATED"/>
    <property type="match status" value="1"/>
</dbReference>
<dbReference type="RefSeq" id="WP_252953176.1">
    <property type="nucleotide sequence ID" value="NZ_JAFIRR010000062.1"/>
</dbReference>
<gene>
    <name evidence="4" type="ORF">JYK14_10380</name>
</gene>